<dbReference type="EMBL" id="CAJPDS010000152">
    <property type="protein sequence ID" value="CAF9940351.1"/>
    <property type="molecule type" value="Genomic_DNA"/>
</dbReference>
<accession>A0A8H3PFT7</accession>
<feature type="domain" description="Heterokaryon incompatibility" evidence="1">
    <location>
        <begin position="391"/>
        <end position="472"/>
    </location>
</feature>
<gene>
    <name evidence="2" type="ORF">HETSPECPRED_002389</name>
</gene>
<protein>
    <recommendedName>
        <fullName evidence="1">Heterokaryon incompatibility domain-containing protein</fullName>
    </recommendedName>
</protein>
<dbReference type="PANTHER" id="PTHR39596">
    <property type="match status" value="1"/>
</dbReference>
<dbReference type="OrthoDB" id="2426273at2759"/>
<evidence type="ECO:0000313" key="2">
    <source>
        <dbReference type="EMBL" id="CAF9940351.1"/>
    </source>
</evidence>
<name>A0A8H3PFT7_9LECA</name>
<evidence type="ECO:0000259" key="1">
    <source>
        <dbReference type="Pfam" id="PF06985"/>
    </source>
</evidence>
<evidence type="ECO:0000313" key="3">
    <source>
        <dbReference type="Proteomes" id="UP000664521"/>
    </source>
</evidence>
<sequence length="872" mass="99898">MDHLPKVHNPVHRPIEIPCYFRSEHKWDGQEFEGFLSRKGLPAERLVIGDFGSNTREEVLSILQSWAFFGTLFSIGKIARVSVNIGDFVRKSPDGRLMITTEKLFEYLRIWIYNERSILSAEDKQQRAQKITKVLQLVAKFIDDVIEYELKGFGPSSKELVADAAVDQSGMAPFRRAMKEKYAIDGHYHEFEKIITDDYYVENRNFFSGELGGECYPITDGEYSFKSRAASPSHMLILSLSILGETLTKARDICYEKQPSILWRTPMFLSILMQFSGWCSVDVRRVCETAGPSMIYYLSSLDRRPMGEDHDRCCGNYCVAFQINSNTYKGKHTKTDCQCDFMSLRDAFEFVKGCLDEDSIPLIRFEDDDEETENATFGLAQWKIGHEGPPYVAISHIWADGIGNTQENALPLCQMRRLQKMVNELYPESPNSRTGVLFWIDTLMVPLEDEARKKAIAQMEAVYRRADKVLVLDKSLETLRGDLEPEELLTRISYSPWMKRLWTAQEAYLAESLHFQLLETSVSIRGLTREYRRHKLELDMDKFKSICHDGSTFAEVLTHHFREIVQNVGQPTDAEGDLQSLDRIKTHALDRLVPLRIEAWSKTDDEEPRDLGLVQFIRMVLPMQNRSSSKAEDEPLCLALLAGAPVSAFLPIPPDERMEQLFGNFAHVPGDIIFSEKVRINKYARRWIPTSLLDSQNIYSGPPGTPTPDGLIVTYPGIVLGPYGEHKLFPCRHTSPDGIFCIKYPDRIASYKFTTRSYQIIPEERRGDGSFGHDPVFGIHTHSDVNYQHFAISEHKLALILEDDNGEDEWKSKKRSAALVAIYKSWDDDIVSVEFVLALWLEQIDFRIADAIRSRPMMEAIRVFDAQKWCVG</sequence>
<dbReference type="AlphaFoldDB" id="A0A8H3PFT7"/>
<dbReference type="Proteomes" id="UP000664521">
    <property type="component" value="Unassembled WGS sequence"/>
</dbReference>
<proteinExistence type="predicted"/>
<dbReference type="PANTHER" id="PTHR39596:SF2">
    <property type="entry name" value="HET DOMAIN PROTEIN (AFU_ORTHOLOGUE AFUA_1G17550)-RELATED"/>
    <property type="match status" value="1"/>
</dbReference>
<dbReference type="Pfam" id="PF06985">
    <property type="entry name" value="HET"/>
    <property type="match status" value="1"/>
</dbReference>
<dbReference type="InterPro" id="IPR010730">
    <property type="entry name" value="HET"/>
</dbReference>
<reference evidence="2" key="1">
    <citation type="submission" date="2021-03" db="EMBL/GenBank/DDBJ databases">
        <authorList>
            <person name="Tagirdzhanova G."/>
        </authorList>
    </citation>
    <scope>NUCLEOTIDE SEQUENCE</scope>
</reference>
<keyword evidence="3" id="KW-1185">Reference proteome</keyword>
<organism evidence="2 3">
    <name type="scientific">Heterodermia speciosa</name>
    <dbReference type="NCBI Taxonomy" id="116794"/>
    <lineage>
        <taxon>Eukaryota</taxon>
        <taxon>Fungi</taxon>
        <taxon>Dikarya</taxon>
        <taxon>Ascomycota</taxon>
        <taxon>Pezizomycotina</taxon>
        <taxon>Lecanoromycetes</taxon>
        <taxon>OSLEUM clade</taxon>
        <taxon>Lecanoromycetidae</taxon>
        <taxon>Caliciales</taxon>
        <taxon>Physciaceae</taxon>
        <taxon>Heterodermia</taxon>
    </lineage>
</organism>
<comment type="caution">
    <text evidence="2">The sequence shown here is derived from an EMBL/GenBank/DDBJ whole genome shotgun (WGS) entry which is preliminary data.</text>
</comment>